<dbReference type="Pfam" id="PF00067">
    <property type="entry name" value="p450"/>
    <property type="match status" value="1"/>
</dbReference>
<dbReference type="EMBL" id="VCKX01000002">
    <property type="protein sequence ID" value="TMR39668.1"/>
    <property type="molecule type" value="Genomic_DNA"/>
</dbReference>
<dbReference type="CDD" id="cd11029">
    <property type="entry name" value="CYP107-like"/>
    <property type="match status" value="1"/>
</dbReference>
<comment type="caution">
    <text evidence="8">The sequence shown here is derived from an EMBL/GenBank/DDBJ whole genome shotgun (WGS) entry which is preliminary data.</text>
</comment>
<protein>
    <submittedName>
        <fullName evidence="8">Cytochrome P450</fullName>
    </submittedName>
</protein>
<organism evidence="8 9">
    <name type="scientific">Nonomuraea zeae</name>
    <dbReference type="NCBI Taxonomy" id="1642303"/>
    <lineage>
        <taxon>Bacteria</taxon>
        <taxon>Bacillati</taxon>
        <taxon>Actinomycetota</taxon>
        <taxon>Actinomycetes</taxon>
        <taxon>Streptosporangiales</taxon>
        <taxon>Streptosporangiaceae</taxon>
        <taxon>Nonomuraea</taxon>
    </lineage>
</organism>
<dbReference type="InterPro" id="IPR017972">
    <property type="entry name" value="Cyt_P450_CS"/>
</dbReference>
<evidence type="ECO:0000256" key="2">
    <source>
        <dbReference type="ARBA" id="ARBA00022617"/>
    </source>
</evidence>
<dbReference type="InterPro" id="IPR001128">
    <property type="entry name" value="Cyt_P450"/>
</dbReference>
<dbReference type="GO" id="GO:0016705">
    <property type="term" value="F:oxidoreductase activity, acting on paired donors, with incorporation or reduction of molecular oxygen"/>
    <property type="evidence" value="ECO:0007669"/>
    <property type="project" value="InterPro"/>
</dbReference>
<keyword evidence="5 7" id="KW-0408">Iron</keyword>
<dbReference type="Proteomes" id="UP000306628">
    <property type="component" value="Unassembled WGS sequence"/>
</dbReference>
<dbReference type="PANTHER" id="PTHR46696:SF1">
    <property type="entry name" value="CYTOCHROME P450 YJIB-RELATED"/>
    <property type="match status" value="1"/>
</dbReference>
<evidence type="ECO:0000313" key="9">
    <source>
        <dbReference type="Proteomes" id="UP000306628"/>
    </source>
</evidence>
<keyword evidence="4 7" id="KW-0560">Oxidoreductase</keyword>
<keyword evidence="2 7" id="KW-0349">Heme</keyword>
<dbReference type="InterPro" id="IPR036396">
    <property type="entry name" value="Cyt_P450_sf"/>
</dbReference>
<evidence type="ECO:0000256" key="4">
    <source>
        <dbReference type="ARBA" id="ARBA00023002"/>
    </source>
</evidence>
<dbReference type="InterPro" id="IPR002397">
    <property type="entry name" value="Cyt_P450_B"/>
</dbReference>
<dbReference type="Gene3D" id="1.10.630.10">
    <property type="entry name" value="Cytochrome P450"/>
    <property type="match status" value="1"/>
</dbReference>
<evidence type="ECO:0000256" key="1">
    <source>
        <dbReference type="ARBA" id="ARBA00010617"/>
    </source>
</evidence>
<sequence length="410" mass="44826">MATPPLQMPVPGERTSETICRYRDENGPVSPIEFPGKVKAWMVTSYEMVNAILSNDDVLYSKSPAYFTALHDGTVPADWPLRQLIEGDHLLVKDREEHRRLRSLINRAFTPGRVAGLAPRIQEMTDELLDRLAGETGVVDLVKAFTEPLPVAVICELFGVPEGIERNQIREWSNVLLSHTASPEEAAATGAAILGYLAEFVERKRGAPGDDLTTGLIKAQEDDGDRLSDEEMLWILWLVLIAGHETTVHLIANAVIALCTDREQLAMAQERDAWDQVVEEALRSRNSVVGVLFRYPNEDVRLGETTIPAGEPIMVGIAGAGTDPATFGADAGRFDISRGAREPHLGFGRGPHFCLGAPLARLECRIALASLFGRYPDLDLAIKEDEVGYTSSFITEGPSALPVVLGPRRG</sequence>
<dbReference type="AlphaFoldDB" id="A0A5S4H335"/>
<keyword evidence="9" id="KW-1185">Reference proteome</keyword>
<dbReference type="GO" id="GO:0020037">
    <property type="term" value="F:heme binding"/>
    <property type="evidence" value="ECO:0007669"/>
    <property type="project" value="InterPro"/>
</dbReference>
<dbReference type="SUPFAM" id="SSF48264">
    <property type="entry name" value="Cytochrome P450"/>
    <property type="match status" value="1"/>
</dbReference>
<name>A0A5S4H335_9ACTN</name>
<evidence type="ECO:0000256" key="3">
    <source>
        <dbReference type="ARBA" id="ARBA00022723"/>
    </source>
</evidence>
<reference evidence="8 9" key="1">
    <citation type="submission" date="2019-05" db="EMBL/GenBank/DDBJ databases">
        <title>Draft genome sequence of Nonomuraea zeae DSM 100528.</title>
        <authorList>
            <person name="Saricaoglu S."/>
            <person name="Isik K."/>
        </authorList>
    </citation>
    <scope>NUCLEOTIDE SEQUENCE [LARGE SCALE GENOMIC DNA]</scope>
    <source>
        <strain evidence="8 9">DSM 100528</strain>
    </source>
</reference>
<evidence type="ECO:0000256" key="6">
    <source>
        <dbReference type="ARBA" id="ARBA00023033"/>
    </source>
</evidence>
<proteinExistence type="inferred from homology"/>
<dbReference type="PANTHER" id="PTHR46696">
    <property type="entry name" value="P450, PUTATIVE (EUROFUNG)-RELATED"/>
    <property type="match status" value="1"/>
</dbReference>
<dbReference type="PRINTS" id="PR00359">
    <property type="entry name" value="BP450"/>
</dbReference>
<evidence type="ECO:0000256" key="7">
    <source>
        <dbReference type="RuleBase" id="RU000461"/>
    </source>
</evidence>
<comment type="similarity">
    <text evidence="1 7">Belongs to the cytochrome P450 family.</text>
</comment>
<accession>A0A5S4H335</accession>
<keyword evidence="6 7" id="KW-0503">Monooxygenase</keyword>
<keyword evidence="3 7" id="KW-0479">Metal-binding</keyword>
<gene>
    <name evidence="8" type="ORF">ETD85_01270</name>
</gene>
<dbReference type="PRINTS" id="PR00385">
    <property type="entry name" value="P450"/>
</dbReference>
<dbReference type="GO" id="GO:0005506">
    <property type="term" value="F:iron ion binding"/>
    <property type="evidence" value="ECO:0007669"/>
    <property type="project" value="InterPro"/>
</dbReference>
<dbReference type="PROSITE" id="PS00086">
    <property type="entry name" value="CYTOCHROME_P450"/>
    <property type="match status" value="1"/>
</dbReference>
<dbReference type="GO" id="GO:0004497">
    <property type="term" value="F:monooxygenase activity"/>
    <property type="evidence" value="ECO:0007669"/>
    <property type="project" value="UniProtKB-KW"/>
</dbReference>
<dbReference type="FunFam" id="1.10.630.10:FF:000018">
    <property type="entry name" value="Cytochrome P450 monooxygenase"/>
    <property type="match status" value="1"/>
</dbReference>
<evidence type="ECO:0000256" key="5">
    <source>
        <dbReference type="ARBA" id="ARBA00023004"/>
    </source>
</evidence>
<dbReference type="OrthoDB" id="4133219at2"/>
<evidence type="ECO:0000313" key="8">
    <source>
        <dbReference type="EMBL" id="TMR39668.1"/>
    </source>
</evidence>